<dbReference type="PANTHER" id="PTHR42775:SF1">
    <property type="entry name" value="PERMEASE RV2963-RELATED"/>
    <property type="match status" value="1"/>
</dbReference>
<accession>M0M9F4</accession>
<evidence type="ECO:0000313" key="10">
    <source>
        <dbReference type="EMBL" id="EMA41269.1"/>
    </source>
</evidence>
<evidence type="ECO:0000256" key="8">
    <source>
        <dbReference type="SAM" id="Phobius"/>
    </source>
</evidence>
<keyword evidence="3" id="KW-1003">Cell membrane</keyword>
<feature type="transmembrane region" description="Helical" evidence="8">
    <location>
        <begin position="180"/>
        <end position="198"/>
    </location>
</feature>
<evidence type="ECO:0000256" key="7">
    <source>
        <dbReference type="SAM" id="MobiDB-lite"/>
    </source>
</evidence>
<comment type="similarity">
    <text evidence="2">Belongs to the UPF0718 family.</text>
</comment>
<feature type="region of interest" description="Disordered" evidence="7">
    <location>
        <begin position="1"/>
        <end position="58"/>
    </location>
</feature>
<feature type="transmembrane region" description="Helical" evidence="8">
    <location>
        <begin position="359"/>
        <end position="379"/>
    </location>
</feature>
<dbReference type="Pfam" id="PF03773">
    <property type="entry name" value="ArsP_1"/>
    <property type="match status" value="1"/>
</dbReference>
<feature type="transmembrane region" description="Helical" evidence="8">
    <location>
        <begin position="118"/>
        <end position="139"/>
    </location>
</feature>
<dbReference type="AlphaFoldDB" id="M0M9F4"/>
<feature type="compositionally biased region" description="Polar residues" evidence="7">
    <location>
        <begin position="48"/>
        <end position="58"/>
    </location>
</feature>
<feature type="compositionally biased region" description="Basic and acidic residues" evidence="7">
    <location>
        <begin position="24"/>
        <end position="36"/>
    </location>
</feature>
<evidence type="ECO:0000256" key="3">
    <source>
        <dbReference type="ARBA" id="ARBA00022475"/>
    </source>
</evidence>
<feature type="transmembrane region" description="Helical" evidence="8">
    <location>
        <begin position="324"/>
        <end position="353"/>
    </location>
</feature>
<dbReference type="InterPro" id="IPR005524">
    <property type="entry name" value="DUF318"/>
</dbReference>
<evidence type="ECO:0000256" key="4">
    <source>
        <dbReference type="ARBA" id="ARBA00022692"/>
    </source>
</evidence>
<protein>
    <submittedName>
        <fullName evidence="10">Permease</fullName>
    </submittedName>
</protein>
<proteinExistence type="inferred from homology"/>
<feature type="transmembrane region" description="Helical" evidence="8">
    <location>
        <begin position="433"/>
        <end position="453"/>
    </location>
</feature>
<keyword evidence="5 8" id="KW-1133">Transmembrane helix</keyword>
<keyword evidence="6 8" id="KW-0472">Membrane</keyword>
<dbReference type="Proteomes" id="UP000011566">
    <property type="component" value="Unassembled WGS sequence"/>
</dbReference>
<organism evidence="10 11">
    <name type="scientific">Halococcus hamelinensis 100A6</name>
    <dbReference type="NCBI Taxonomy" id="1132509"/>
    <lineage>
        <taxon>Archaea</taxon>
        <taxon>Methanobacteriati</taxon>
        <taxon>Methanobacteriota</taxon>
        <taxon>Stenosarchaea group</taxon>
        <taxon>Halobacteria</taxon>
        <taxon>Halobacteriales</taxon>
        <taxon>Halococcaceae</taxon>
        <taxon>Halococcus</taxon>
    </lineage>
</organism>
<dbReference type="PANTHER" id="PTHR42775">
    <property type="entry name" value="PERMEASE RV2963-RELATED"/>
    <property type="match status" value="1"/>
</dbReference>
<keyword evidence="11" id="KW-1185">Reference proteome</keyword>
<name>M0M9F4_9EURY</name>
<evidence type="ECO:0000313" key="11">
    <source>
        <dbReference type="Proteomes" id="UP000011566"/>
    </source>
</evidence>
<feature type="transmembrane region" description="Helical" evidence="8">
    <location>
        <begin position="391"/>
        <end position="413"/>
    </location>
</feature>
<evidence type="ECO:0000256" key="5">
    <source>
        <dbReference type="ARBA" id="ARBA00022989"/>
    </source>
</evidence>
<reference evidence="10 11" key="1">
    <citation type="journal article" date="2014" name="PLoS Genet.">
        <title>Phylogenetically driven sequencing of extremely halophilic archaea reveals strategies for static and dynamic osmo-response.</title>
        <authorList>
            <person name="Becker E.A."/>
            <person name="Seitzer P.M."/>
            <person name="Tritt A."/>
            <person name="Larsen D."/>
            <person name="Krusor M."/>
            <person name="Yao A.I."/>
            <person name="Wu D."/>
            <person name="Madern D."/>
            <person name="Eisen J.A."/>
            <person name="Darling A.E."/>
            <person name="Facciotti M.T."/>
        </authorList>
    </citation>
    <scope>NUCLEOTIDE SEQUENCE [LARGE SCALE GENOMIC DNA]</scope>
    <source>
        <strain evidence="10 11">100A6</strain>
    </source>
</reference>
<dbReference type="InterPro" id="IPR011017">
    <property type="entry name" value="TRASH_dom"/>
</dbReference>
<feature type="transmembrane region" description="Helical" evidence="8">
    <location>
        <begin position="151"/>
        <end position="173"/>
    </location>
</feature>
<evidence type="ECO:0000256" key="1">
    <source>
        <dbReference type="ARBA" id="ARBA00004651"/>
    </source>
</evidence>
<feature type="transmembrane region" description="Helical" evidence="8">
    <location>
        <begin position="79"/>
        <end position="97"/>
    </location>
</feature>
<dbReference type="GO" id="GO:0005886">
    <property type="term" value="C:plasma membrane"/>
    <property type="evidence" value="ECO:0007669"/>
    <property type="project" value="UniProtKB-SubCell"/>
</dbReference>
<sequence length="541" mass="57046">MTHGPLSSDFCGLGSLESPSTGTTRREPMGVDRETAAEPSRNRRLAPNGSTHSPSATSMSVTATVVDALSRIAGMTWETWWALVLGFTISGVVEVFVSQQRMTELLGGDGRREVALGSLFGAASSSCSYSAVGTAKSLFKKGASGTASLGAFMFASTDLVIELGLVLWVLLGWQFVVGEYLGGIIAIAVLVTLFRHVVPASWFEAAREHLHEVEETTCAACGMEAAPTDDDTVTLETTGGTKYFCCGGCRRAYESQHDDVDGDDVPWSRKLLTIEGWDAACAKTVKEWEMLWTDIALGFVLAGVVGAFVPSAWWGALFGAEHGFVSVVVATLLAVAIGVVTFMCSVGNVPFALVLWTNGLPFGSVLSFVYADLIIPPLARTYRRYYGTRMAAMLFGSLALAAVVAGVAVHYLMGGLGLIPAQSAVGGTLSGEYTTILNLVFTPVFVWQLYMTYGPERLETAVRSLPFAAWRVGETALDAGGLLVRIGRAFGADLATAGRTFGAGARSVGGGVATIADAVRLALVAVYDACAALYAAGRQLR</sequence>
<feature type="domain" description="TRASH" evidence="9">
    <location>
        <begin position="218"/>
        <end position="257"/>
    </location>
</feature>
<evidence type="ECO:0000256" key="2">
    <source>
        <dbReference type="ARBA" id="ARBA00006386"/>
    </source>
</evidence>
<evidence type="ECO:0000256" key="6">
    <source>
        <dbReference type="ARBA" id="ARBA00023136"/>
    </source>
</evidence>
<feature type="transmembrane region" description="Helical" evidence="8">
    <location>
        <begin position="295"/>
        <end position="317"/>
    </location>
</feature>
<dbReference type="SMART" id="SM00746">
    <property type="entry name" value="TRASH"/>
    <property type="match status" value="1"/>
</dbReference>
<dbReference type="InterPro" id="IPR053166">
    <property type="entry name" value="UPF0718_permease"/>
</dbReference>
<evidence type="ECO:0000259" key="9">
    <source>
        <dbReference type="SMART" id="SM00746"/>
    </source>
</evidence>
<gene>
    <name evidence="10" type="ORF">C447_02452</name>
</gene>
<keyword evidence="4 8" id="KW-0812">Transmembrane</keyword>
<dbReference type="PATRIC" id="fig|1132509.6.peg.577"/>
<comment type="caution">
    <text evidence="10">The sequence shown here is derived from an EMBL/GenBank/DDBJ whole genome shotgun (WGS) entry which is preliminary data.</text>
</comment>
<comment type="subcellular location">
    <subcellularLocation>
        <location evidence="1">Cell membrane</location>
        <topology evidence="1">Multi-pass membrane protein</topology>
    </subcellularLocation>
</comment>
<dbReference type="eggNOG" id="arCOG02712">
    <property type="taxonomic scope" value="Archaea"/>
</dbReference>
<dbReference type="EMBL" id="AOMB01000006">
    <property type="protein sequence ID" value="EMA41269.1"/>
    <property type="molecule type" value="Genomic_DNA"/>
</dbReference>